<proteinExistence type="predicted"/>
<dbReference type="PROSITE" id="PS50930">
    <property type="entry name" value="HTH_LYTTR"/>
    <property type="match status" value="1"/>
</dbReference>
<feature type="domain" description="Response regulatory" evidence="2">
    <location>
        <begin position="2"/>
        <end position="115"/>
    </location>
</feature>
<dbReference type="PANTHER" id="PTHR37299:SF1">
    <property type="entry name" value="STAGE 0 SPORULATION PROTEIN A HOMOLOG"/>
    <property type="match status" value="1"/>
</dbReference>
<dbReference type="Gene3D" id="2.40.50.1020">
    <property type="entry name" value="LytTr DNA-binding domain"/>
    <property type="match status" value="1"/>
</dbReference>
<dbReference type="InterPro" id="IPR001789">
    <property type="entry name" value="Sig_transdc_resp-reg_receiver"/>
</dbReference>
<feature type="modified residue" description="4-aspartylphosphate" evidence="1">
    <location>
        <position position="55"/>
    </location>
</feature>
<dbReference type="GO" id="GO:0003677">
    <property type="term" value="F:DNA binding"/>
    <property type="evidence" value="ECO:0007669"/>
    <property type="project" value="InterPro"/>
</dbReference>
<sequence>MEVLIIEDEAPAAERLAEMLRQYSAEIRLLAILPSVKEAVSWFSDHRQPDLILMDIHLSDGLCFDIFKQVQVKCPVIFCTAYDQYVMDTFQVHSIDYLLKPVQYQKLEKSLQKMEAIASQMKPAGNDPQFSELINIIRNSQNQYKSRFMVKTGNRIKAVKISDIAYLISRNKVTMLVTREKQQYPLDYTLDELMTMLDPAVFFHVSRSLIIHIDSVKEVHPYFKGRLKLLLTPEHDEEVVISSQKTPLFKAWLDH</sequence>
<organism evidence="4 5">
    <name type="scientific">Filimonas effusa</name>
    <dbReference type="NCBI Taxonomy" id="2508721"/>
    <lineage>
        <taxon>Bacteria</taxon>
        <taxon>Pseudomonadati</taxon>
        <taxon>Bacteroidota</taxon>
        <taxon>Chitinophagia</taxon>
        <taxon>Chitinophagales</taxon>
        <taxon>Chitinophagaceae</taxon>
        <taxon>Filimonas</taxon>
    </lineage>
</organism>
<dbReference type="EMBL" id="SDHZ01000001">
    <property type="protein sequence ID" value="RXK86814.1"/>
    <property type="molecule type" value="Genomic_DNA"/>
</dbReference>
<dbReference type="PANTHER" id="PTHR37299">
    <property type="entry name" value="TRANSCRIPTIONAL REGULATOR-RELATED"/>
    <property type="match status" value="1"/>
</dbReference>
<dbReference type="InterPro" id="IPR011006">
    <property type="entry name" value="CheY-like_superfamily"/>
</dbReference>
<keyword evidence="5" id="KW-1185">Reference proteome</keyword>
<dbReference type="SMART" id="SM00850">
    <property type="entry name" value="LytTR"/>
    <property type="match status" value="1"/>
</dbReference>
<reference evidence="4 5" key="1">
    <citation type="submission" date="2019-01" db="EMBL/GenBank/DDBJ databases">
        <title>Filimonas sp. strain TTM-71.</title>
        <authorList>
            <person name="Chen W.-M."/>
        </authorList>
    </citation>
    <scope>NUCLEOTIDE SEQUENCE [LARGE SCALE GENOMIC DNA]</scope>
    <source>
        <strain evidence="4 5">TTM-71</strain>
    </source>
</reference>
<protein>
    <submittedName>
        <fullName evidence="4">Response regulator transcription factor</fullName>
    </submittedName>
</protein>
<dbReference type="SMART" id="SM00448">
    <property type="entry name" value="REC"/>
    <property type="match status" value="1"/>
</dbReference>
<dbReference type="GO" id="GO:0000156">
    <property type="term" value="F:phosphorelay response regulator activity"/>
    <property type="evidence" value="ECO:0007669"/>
    <property type="project" value="InterPro"/>
</dbReference>
<dbReference type="Pfam" id="PF00072">
    <property type="entry name" value="Response_reg"/>
    <property type="match status" value="1"/>
</dbReference>
<dbReference type="AlphaFoldDB" id="A0A4Q1DBH3"/>
<evidence type="ECO:0000313" key="4">
    <source>
        <dbReference type="EMBL" id="RXK86814.1"/>
    </source>
</evidence>
<keyword evidence="1" id="KW-0597">Phosphoprotein</keyword>
<name>A0A4Q1DBH3_9BACT</name>
<gene>
    <name evidence="4" type="ORF">ESB13_08460</name>
</gene>
<evidence type="ECO:0000256" key="1">
    <source>
        <dbReference type="PROSITE-ProRule" id="PRU00169"/>
    </source>
</evidence>
<evidence type="ECO:0000259" key="2">
    <source>
        <dbReference type="PROSITE" id="PS50110"/>
    </source>
</evidence>
<dbReference type="RefSeq" id="WP_129002563.1">
    <property type="nucleotide sequence ID" value="NZ_SDHZ01000001.1"/>
</dbReference>
<feature type="domain" description="HTH LytTR-type" evidence="3">
    <location>
        <begin position="148"/>
        <end position="255"/>
    </location>
</feature>
<evidence type="ECO:0000313" key="5">
    <source>
        <dbReference type="Proteomes" id="UP000290545"/>
    </source>
</evidence>
<dbReference type="InterPro" id="IPR046947">
    <property type="entry name" value="LytR-like"/>
</dbReference>
<dbReference type="Pfam" id="PF04397">
    <property type="entry name" value="LytTR"/>
    <property type="match status" value="1"/>
</dbReference>
<dbReference type="Gene3D" id="3.40.50.2300">
    <property type="match status" value="1"/>
</dbReference>
<dbReference type="PROSITE" id="PS50110">
    <property type="entry name" value="RESPONSE_REGULATORY"/>
    <property type="match status" value="1"/>
</dbReference>
<accession>A0A4Q1DBH3</accession>
<dbReference type="Proteomes" id="UP000290545">
    <property type="component" value="Unassembled WGS sequence"/>
</dbReference>
<evidence type="ECO:0000259" key="3">
    <source>
        <dbReference type="PROSITE" id="PS50930"/>
    </source>
</evidence>
<comment type="caution">
    <text evidence="4">The sequence shown here is derived from an EMBL/GenBank/DDBJ whole genome shotgun (WGS) entry which is preliminary data.</text>
</comment>
<dbReference type="InterPro" id="IPR007492">
    <property type="entry name" value="LytTR_DNA-bd_dom"/>
</dbReference>
<dbReference type="SUPFAM" id="SSF52172">
    <property type="entry name" value="CheY-like"/>
    <property type="match status" value="1"/>
</dbReference>
<dbReference type="OrthoDB" id="2168082at2"/>